<dbReference type="EMBL" id="MU002058">
    <property type="protein sequence ID" value="KAF2790736.1"/>
    <property type="molecule type" value="Genomic_DNA"/>
</dbReference>
<evidence type="ECO:0000313" key="2">
    <source>
        <dbReference type="Proteomes" id="UP000799757"/>
    </source>
</evidence>
<reference evidence="1" key="1">
    <citation type="journal article" date="2020" name="Stud. Mycol.">
        <title>101 Dothideomycetes genomes: a test case for predicting lifestyles and emergence of pathogens.</title>
        <authorList>
            <person name="Haridas S."/>
            <person name="Albert R."/>
            <person name="Binder M."/>
            <person name="Bloem J."/>
            <person name="Labutti K."/>
            <person name="Salamov A."/>
            <person name="Andreopoulos B."/>
            <person name="Baker S."/>
            <person name="Barry K."/>
            <person name="Bills G."/>
            <person name="Bluhm B."/>
            <person name="Cannon C."/>
            <person name="Castanera R."/>
            <person name="Culley D."/>
            <person name="Daum C."/>
            <person name="Ezra D."/>
            <person name="Gonzalez J."/>
            <person name="Henrissat B."/>
            <person name="Kuo A."/>
            <person name="Liang C."/>
            <person name="Lipzen A."/>
            <person name="Lutzoni F."/>
            <person name="Magnuson J."/>
            <person name="Mondo S."/>
            <person name="Nolan M."/>
            <person name="Ohm R."/>
            <person name="Pangilinan J."/>
            <person name="Park H.-J."/>
            <person name="Ramirez L."/>
            <person name="Alfaro M."/>
            <person name="Sun H."/>
            <person name="Tritt A."/>
            <person name="Yoshinaga Y."/>
            <person name="Zwiers L.-H."/>
            <person name="Turgeon B."/>
            <person name="Goodwin S."/>
            <person name="Spatafora J."/>
            <person name="Crous P."/>
            <person name="Grigoriev I."/>
        </authorList>
    </citation>
    <scope>NUCLEOTIDE SEQUENCE</scope>
    <source>
        <strain evidence="1">CBS 109.77</strain>
    </source>
</reference>
<evidence type="ECO:0000313" key="1">
    <source>
        <dbReference type="EMBL" id="KAF2790736.1"/>
    </source>
</evidence>
<accession>A0A6A6X2Z2</accession>
<protein>
    <recommendedName>
        <fullName evidence="3">BTB domain-containing protein</fullName>
    </recommendedName>
</protein>
<evidence type="ECO:0008006" key="3">
    <source>
        <dbReference type="Google" id="ProtNLM"/>
    </source>
</evidence>
<proteinExistence type="predicted"/>
<dbReference type="InterPro" id="IPR011333">
    <property type="entry name" value="SKP1/BTB/POZ_sf"/>
</dbReference>
<gene>
    <name evidence="1" type="ORF">K505DRAFT_340188</name>
</gene>
<name>A0A6A6X2Z2_9PLEO</name>
<dbReference type="Proteomes" id="UP000799757">
    <property type="component" value="Unassembled WGS sequence"/>
</dbReference>
<dbReference type="OrthoDB" id="10662281at2759"/>
<organism evidence="1 2">
    <name type="scientific">Melanomma pulvis-pyrius CBS 109.77</name>
    <dbReference type="NCBI Taxonomy" id="1314802"/>
    <lineage>
        <taxon>Eukaryota</taxon>
        <taxon>Fungi</taxon>
        <taxon>Dikarya</taxon>
        <taxon>Ascomycota</taxon>
        <taxon>Pezizomycotina</taxon>
        <taxon>Dothideomycetes</taxon>
        <taxon>Pleosporomycetidae</taxon>
        <taxon>Pleosporales</taxon>
        <taxon>Melanommataceae</taxon>
        <taxon>Melanomma</taxon>
    </lineage>
</organism>
<dbReference type="AlphaFoldDB" id="A0A6A6X2Z2"/>
<sequence>MAFLEPLHTGDGDTEDNTEVEETVISYGAQAVNQHARDYGDVEWLKAHFNIKKPKNAFSRPSEIHSEMRQIIADNRKHSDLLLQGSCKDCKLVWKLPKYLASSLSSYMRDQLDGNNSLPAIIDMTEFDAYLVDILVDHFYYGTYDLSHPFTFNYTEPSEGPINVVFDAGSDIKVHFEVYVFAGRMGCETLMEMSLANLRESFLVKNMELEHFVDIASDVFTRRDSFDKEEKVRKLFATVGACWDDIWLGQGSPKYFALFDYPSTYAGYLQRARCLYKIETAKLPAAMDMDIDMDMDRQTPSSSGPVLPLPSLPVRLKEAGASQLAPT</sequence>
<keyword evidence="2" id="KW-1185">Reference proteome</keyword>
<dbReference type="Gene3D" id="3.30.710.10">
    <property type="entry name" value="Potassium Channel Kv1.1, Chain A"/>
    <property type="match status" value="1"/>
</dbReference>